<gene>
    <name evidence="1" type="ORF">GCM10009559_48670</name>
</gene>
<dbReference type="RefSeq" id="WP_343943858.1">
    <property type="nucleotide sequence ID" value="NZ_BAAAHP010000146.1"/>
</dbReference>
<dbReference type="InterPro" id="IPR007375">
    <property type="entry name" value="SoxG"/>
</dbReference>
<dbReference type="Gene3D" id="3.30.1360.120">
    <property type="entry name" value="Probable tRNA modification gtpase trme, domain 1"/>
    <property type="match status" value="1"/>
</dbReference>
<proteinExistence type="predicted"/>
<organism evidence="1 2">
    <name type="scientific">Pseudonocardia zijingensis</name>
    <dbReference type="NCBI Taxonomy" id="153376"/>
    <lineage>
        <taxon>Bacteria</taxon>
        <taxon>Bacillati</taxon>
        <taxon>Actinomycetota</taxon>
        <taxon>Actinomycetes</taxon>
        <taxon>Pseudonocardiales</taxon>
        <taxon>Pseudonocardiaceae</taxon>
        <taxon>Pseudonocardia</taxon>
    </lineage>
</organism>
<evidence type="ECO:0008006" key="3">
    <source>
        <dbReference type="Google" id="ProtNLM"/>
    </source>
</evidence>
<accession>A0ABN1QXE9</accession>
<dbReference type="SUPFAM" id="SSF103025">
    <property type="entry name" value="Folate-binding domain"/>
    <property type="match status" value="1"/>
</dbReference>
<comment type="caution">
    <text evidence="1">The sequence shown here is derived from an EMBL/GenBank/DDBJ whole genome shotgun (WGS) entry which is preliminary data.</text>
</comment>
<name>A0ABN1QXE9_9PSEU</name>
<reference evidence="1 2" key="1">
    <citation type="journal article" date="2019" name="Int. J. Syst. Evol. Microbiol.">
        <title>The Global Catalogue of Microorganisms (GCM) 10K type strain sequencing project: providing services to taxonomists for standard genome sequencing and annotation.</title>
        <authorList>
            <consortium name="The Broad Institute Genomics Platform"/>
            <consortium name="The Broad Institute Genome Sequencing Center for Infectious Disease"/>
            <person name="Wu L."/>
            <person name="Ma J."/>
        </authorList>
    </citation>
    <scope>NUCLEOTIDE SEQUENCE [LARGE SCALE GENOMIC DNA]</scope>
    <source>
        <strain evidence="1 2">JCM 11117</strain>
    </source>
</reference>
<dbReference type="Gene3D" id="3.30.70.1520">
    <property type="entry name" value="Heterotetrameric sarcosine oxidase"/>
    <property type="match status" value="1"/>
</dbReference>
<dbReference type="Proteomes" id="UP001499967">
    <property type="component" value="Unassembled WGS sequence"/>
</dbReference>
<dbReference type="InterPro" id="IPR027266">
    <property type="entry name" value="TrmE/GcvT-like"/>
</dbReference>
<sequence length="193" mass="20154">MTAELSRTGALHGWSGRFAALPDGVQIVTEPFVAMADVRLDPAGPAAADVAAHVGVALPGRPSWVDGDTARAIWLGPDEWLVTSPFQAPGDLEAGLRAAVAGRGAVVDVSAQRTTLRLRGEHVRDLLATGCALDLHPRAFPAGSAAQTTLGLAGVVLLALDDAGRHYQLLVRSSFARYLATWLLDAATEFRGA</sequence>
<keyword evidence="2" id="KW-1185">Reference proteome</keyword>
<dbReference type="EMBL" id="BAAAHP010000146">
    <property type="protein sequence ID" value="GAA0948840.1"/>
    <property type="molecule type" value="Genomic_DNA"/>
</dbReference>
<dbReference type="Pfam" id="PF04268">
    <property type="entry name" value="SoxG"/>
    <property type="match status" value="1"/>
</dbReference>
<evidence type="ECO:0000313" key="2">
    <source>
        <dbReference type="Proteomes" id="UP001499967"/>
    </source>
</evidence>
<protein>
    <recommendedName>
        <fullName evidence="3">Sarcosine oxidase subunit gamma</fullName>
    </recommendedName>
</protein>
<evidence type="ECO:0000313" key="1">
    <source>
        <dbReference type="EMBL" id="GAA0948840.1"/>
    </source>
</evidence>